<sequence>MKYPVLVERILQNTKAGTKEYEDLSQALSLIKEAITAVDAKVNETEKGQRLREIVAKMEVKSSGKFKNGLTFRKEDTLQRRLLLDGVLSLKAASGRLKETLAVLLTDVLLLLQEKDQKYIFASVDSKPPVISLQKLIVREVANEERAMFLISASLKGPEMYEIHTGSKEERNFWMEQIRRAVESCPDEEDGILADLEEERKQVETRAAKLKEFQERLSAKDDLILQSLNEKHHIYQQMAEMNGFEDPASSGFSRPRLLARAESPERLQGEAILKQAVMEAESLQNLILTHLGSAASSHSEDGFGSGPLRRAETFGGYDSTTAGPAKAGSFKKKVYAGGQRHRRGLAASAELLPEIPPAWDEGPHGYVAPAFPFSLASTEPLYLPTWDRAVTAQQDSCLELQRSALLDRERQLRLQSTRGSLLLEQERQRTIEKQREELAGIQKLQGQLKAERQRWECERERQRREAEAAEARLQEREEAARRVEEQLRSEREELDRHRQAYQHDLERLREAQRAVEKERERLEPLRRLKKQHTVGGSFSPEAHALSHSASFNGEAPEGGPPALKPCGRASVSGADYLERAEAGRRDSAALEPGARPSLGLKNEVPIHLLSATNQIQKPAAVQQQIPTKLAAFTKGSKERGAKGAKGAASHRADSSASGDLRPLLPPRTAGKEDLTLRGRQSTSPVFLHNQSVAFPPDPASGVESSLPVAVAVLPPPPAPTSAHPLRPSHVSSPPLASDDAAKEEVIFF</sequence>
<keyword evidence="4" id="KW-0344">Guanine-nucleotide releasing factor</keyword>
<keyword evidence="2" id="KW-0963">Cytoplasm</keyword>
<dbReference type="Gene3D" id="2.30.29.30">
    <property type="entry name" value="Pleckstrin-homology domain (PH domain)/Phosphotyrosine-binding domain (PTB)"/>
    <property type="match status" value="1"/>
</dbReference>
<dbReference type="OrthoDB" id="28045at2759"/>
<comment type="subcellular location">
    <subcellularLocation>
        <location evidence="1">Cytoplasm</location>
    </subcellularLocation>
</comment>
<dbReference type="GO" id="GO:0005085">
    <property type="term" value="F:guanyl-nucleotide exchange factor activity"/>
    <property type="evidence" value="ECO:0007669"/>
    <property type="project" value="UniProtKB-KW"/>
</dbReference>
<evidence type="ECO:0000256" key="3">
    <source>
        <dbReference type="ARBA" id="ARBA00022553"/>
    </source>
</evidence>
<evidence type="ECO:0000259" key="8">
    <source>
        <dbReference type="PROSITE" id="PS50003"/>
    </source>
</evidence>
<dbReference type="SMART" id="SM00233">
    <property type="entry name" value="PH"/>
    <property type="match status" value="1"/>
</dbReference>
<dbReference type="InterPro" id="IPR035899">
    <property type="entry name" value="DBL_dom_sf"/>
</dbReference>
<dbReference type="Proteomes" id="UP001142489">
    <property type="component" value="Unassembled WGS sequence"/>
</dbReference>
<dbReference type="InterPro" id="IPR041020">
    <property type="entry name" value="PH_16"/>
</dbReference>
<feature type="domain" description="DH" evidence="9">
    <location>
        <begin position="1"/>
        <end position="41"/>
    </location>
</feature>
<evidence type="ECO:0008006" key="12">
    <source>
        <dbReference type="Google" id="ProtNLM"/>
    </source>
</evidence>
<evidence type="ECO:0000256" key="4">
    <source>
        <dbReference type="ARBA" id="ARBA00022658"/>
    </source>
</evidence>
<dbReference type="Pfam" id="PF17838">
    <property type="entry name" value="PH_16"/>
    <property type="match status" value="1"/>
</dbReference>
<dbReference type="SUPFAM" id="SSF50729">
    <property type="entry name" value="PH domain-like"/>
    <property type="match status" value="1"/>
</dbReference>
<keyword evidence="5 6" id="KW-0175">Coiled coil</keyword>
<evidence type="ECO:0000256" key="2">
    <source>
        <dbReference type="ARBA" id="ARBA00022490"/>
    </source>
</evidence>
<dbReference type="GO" id="GO:0005737">
    <property type="term" value="C:cytoplasm"/>
    <property type="evidence" value="ECO:0007669"/>
    <property type="project" value="UniProtKB-SubCell"/>
</dbReference>
<proteinExistence type="predicted"/>
<reference evidence="10" key="1">
    <citation type="journal article" date="2023" name="DNA Res.">
        <title>Chromosome-level genome assembly of Phrynocephalus forsythii using third-generation DNA sequencing and Hi-C analysis.</title>
        <authorList>
            <person name="Qi Y."/>
            <person name="Zhao W."/>
            <person name="Zhao Y."/>
            <person name="Niu C."/>
            <person name="Cao S."/>
            <person name="Zhang Y."/>
        </authorList>
    </citation>
    <scope>NUCLEOTIDE SEQUENCE</scope>
    <source>
        <tissue evidence="10">Muscle</tissue>
    </source>
</reference>
<keyword evidence="11" id="KW-1185">Reference proteome</keyword>
<protein>
    <recommendedName>
        <fullName evidence="12">Rho guanine nucleotide exchange factor 18</fullName>
    </recommendedName>
</protein>
<dbReference type="PANTHER" id="PTHR47440:SF1">
    <property type="entry name" value="RHO_RAC GUANINE NUCLEOTIDE EXCHANGE FACTOR 18"/>
    <property type="match status" value="1"/>
</dbReference>
<evidence type="ECO:0000259" key="9">
    <source>
        <dbReference type="PROSITE" id="PS50010"/>
    </source>
</evidence>
<dbReference type="InterPro" id="IPR001849">
    <property type="entry name" value="PH_domain"/>
</dbReference>
<keyword evidence="3" id="KW-0597">Phosphoprotein</keyword>
<evidence type="ECO:0000256" key="1">
    <source>
        <dbReference type="ARBA" id="ARBA00004496"/>
    </source>
</evidence>
<evidence type="ECO:0000256" key="7">
    <source>
        <dbReference type="SAM" id="MobiDB-lite"/>
    </source>
</evidence>
<accession>A0A9Q1ASF9</accession>
<dbReference type="FunFam" id="2.30.29.30:FF:000021">
    <property type="entry name" value="Rho guanine nucleotide exchange factor 2"/>
    <property type="match status" value="1"/>
</dbReference>
<evidence type="ECO:0000256" key="5">
    <source>
        <dbReference type="ARBA" id="ARBA00023054"/>
    </source>
</evidence>
<feature type="domain" description="PH" evidence="8">
    <location>
        <begin position="81"/>
        <end position="183"/>
    </location>
</feature>
<feature type="coiled-coil region" evidence="6">
    <location>
        <begin position="431"/>
        <end position="528"/>
    </location>
</feature>
<dbReference type="PROSITE" id="PS50010">
    <property type="entry name" value="DH_2"/>
    <property type="match status" value="1"/>
</dbReference>
<dbReference type="AlphaFoldDB" id="A0A9Q1ASF9"/>
<comment type="caution">
    <text evidence="10">The sequence shown here is derived from an EMBL/GenBank/DDBJ whole genome shotgun (WGS) entry which is preliminary data.</text>
</comment>
<dbReference type="InterPro" id="IPR000219">
    <property type="entry name" value="DH_dom"/>
</dbReference>
<organism evidence="10 11">
    <name type="scientific">Phrynocephalus forsythii</name>
    <dbReference type="NCBI Taxonomy" id="171643"/>
    <lineage>
        <taxon>Eukaryota</taxon>
        <taxon>Metazoa</taxon>
        <taxon>Chordata</taxon>
        <taxon>Craniata</taxon>
        <taxon>Vertebrata</taxon>
        <taxon>Euteleostomi</taxon>
        <taxon>Lepidosauria</taxon>
        <taxon>Squamata</taxon>
        <taxon>Bifurcata</taxon>
        <taxon>Unidentata</taxon>
        <taxon>Episquamata</taxon>
        <taxon>Toxicofera</taxon>
        <taxon>Iguania</taxon>
        <taxon>Acrodonta</taxon>
        <taxon>Agamidae</taxon>
        <taxon>Agaminae</taxon>
        <taxon>Phrynocephalus</taxon>
    </lineage>
</organism>
<gene>
    <name evidence="10" type="ORF">JRQ81_008952</name>
</gene>
<evidence type="ECO:0000313" key="11">
    <source>
        <dbReference type="Proteomes" id="UP001142489"/>
    </source>
</evidence>
<dbReference type="SUPFAM" id="SSF48065">
    <property type="entry name" value="DBL homology domain (DH-domain)"/>
    <property type="match status" value="1"/>
</dbReference>
<dbReference type="PROSITE" id="PS50003">
    <property type="entry name" value="PH_DOMAIN"/>
    <property type="match status" value="1"/>
</dbReference>
<dbReference type="InterPro" id="IPR053089">
    <property type="entry name" value="Rho_GEF18"/>
</dbReference>
<feature type="region of interest" description="Disordered" evidence="7">
    <location>
        <begin position="714"/>
        <end position="737"/>
    </location>
</feature>
<evidence type="ECO:0000313" key="10">
    <source>
        <dbReference type="EMBL" id="KAJ7308408.1"/>
    </source>
</evidence>
<evidence type="ECO:0000256" key="6">
    <source>
        <dbReference type="SAM" id="Coils"/>
    </source>
</evidence>
<feature type="region of interest" description="Disordered" evidence="7">
    <location>
        <begin position="631"/>
        <end position="682"/>
    </location>
</feature>
<dbReference type="PANTHER" id="PTHR47440">
    <property type="entry name" value="RIKEN CDNA A430078G23 GENE"/>
    <property type="match status" value="1"/>
</dbReference>
<dbReference type="Gene3D" id="1.10.287.2510">
    <property type="match status" value="1"/>
</dbReference>
<dbReference type="EMBL" id="JAPFRF010000018">
    <property type="protein sequence ID" value="KAJ7308408.1"/>
    <property type="molecule type" value="Genomic_DNA"/>
</dbReference>
<name>A0A9Q1ASF9_9SAUR</name>
<dbReference type="InterPro" id="IPR011993">
    <property type="entry name" value="PH-like_dom_sf"/>
</dbReference>